<feature type="compositionally biased region" description="Gly residues" evidence="1">
    <location>
        <begin position="278"/>
        <end position="297"/>
    </location>
</feature>
<feature type="region of interest" description="Disordered" evidence="1">
    <location>
        <begin position="242"/>
        <end position="297"/>
    </location>
</feature>
<reference evidence="2" key="1">
    <citation type="submission" date="2011-02" db="EMBL/GenBank/DDBJ databases">
        <title>The genome of the leaf-cutting ant Acromyrmex echinatior suggests key adaptations to social evolution and fungus farming.</title>
        <authorList>
            <person name="Nygaard S."/>
            <person name="Zhang G."/>
        </authorList>
    </citation>
    <scope>NUCLEOTIDE SEQUENCE</scope>
</reference>
<feature type="region of interest" description="Disordered" evidence="1">
    <location>
        <begin position="369"/>
        <end position="398"/>
    </location>
</feature>
<dbReference type="Proteomes" id="UP000007755">
    <property type="component" value="Unassembled WGS sequence"/>
</dbReference>
<accession>F4X4C5</accession>
<feature type="region of interest" description="Disordered" evidence="1">
    <location>
        <begin position="1"/>
        <end position="20"/>
    </location>
</feature>
<protein>
    <submittedName>
        <fullName evidence="2">Uncharacterized protein</fullName>
    </submittedName>
</protein>
<evidence type="ECO:0000313" key="2">
    <source>
        <dbReference type="EMBL" id="EGI58721.1"/>
    </source>
</evidence>
<proteinExistence type="predicted"/>
<dbReference type="AlphaFoldDB" id="F4X4C5"/>
<evidence type="ECO:0000256" key="1">
    <source>
        <dbReference type="SAM" id="MobiDB-lite"/>
    </source>
</evidence>
<feature type="compositionally biased region" description="Polar residues" evidence="1">
    <location>
        <begin position="91"/>
        <end position="106"/>
    </location>
</feature>
<feature type="region of interest" description="Disordered" evidence="1">
    <location>
        <begin position="318"/>
        <end position="338"/>
    </location>
</feature>
<gene>
    <name evidence="2" type="ORF">G5I_13185</name>
</gene>
<dbReference type="EMBL" id="GL888633">
    <property type="protein sequence ID" value="EGI58721.1"/>
    <property type="molecule type" value="Genomic_DNA"/>
</dbReference>
<organism evidence="3">
    <name type="scientific">Acromyrmex echinatior</name>
    <name type="common">Panamanian leafcutter ant</name>
    <name type="synonym">Acromyrmex octospinosus echinatior</name>
    <dbReference type="NCBI Taxonomy" id="103372"/>
    <lineage>
        <taxon>Eukaryota</taxon>
        <taxon>Metazoa</taxon>
        <taxon>Ecdysozoa</taxon>
        <taxon>Arthropoda</taxon>
        <taxon>Hexapoda</taxon>
        <taxon>Insecta</taxon>
        <taxon>Pterygota</taxon>
        <taxon>Neoptera</taxon>
        <taxon>Endopterygota</taxon>
        <taxon>Hymenoptera</taxon>
        <taxon>Apocrita</taxon>
        <taxon>Aculeata</taxon>
        <taxon>Formicoidea</taxon>
        <taxon>Formicidae</taxon>
        <taxon>Myrmicinae</taxon>
        <taxon>Acromyrmex</taxon>
    </lineage>
</organism>
<name>F4X4C5_ACREC</name>
<feature type="compositionally biased region" description="Low complexity" evidence="1">
    <location>
        <begin position="261"/>
        <end position="270"/>
    </location>
</feature>
<dbReference type="InParanoid" id="F4X4C5"/>
<sequence>MSLVQIRQPVGPGPNILEEASETGDGRYELRRNRSRVSWPSMHRRLFVMPSGAWFVPRKSRENCEPWSEQRRFRAEAEIMAQQRKKGGTSMRGSASYSYPTHSKQMNHVPKWPTEFRRHVASAHANQRVHACGLTRTRRKYIGSNAWPCSNPFRNGRRFAAAQRSAIYRLIAFLLHYARGRREKRGRRARHVRRDSFSSNAVKLKRCNVTTPPAAILCVASVTVISDELTRRDGRRTFFEEGRGVGSVGTSSGAPSCIVKSSSSSSNSGDADGDEDGGGSSAGAGGGGGDGGGGGGGGSVEWWWWIAKMMVGWSDGGAGAPSAQAVPSDADAVTGAQRDPTQLDLTSHIRSRIKRRGLGKWSACGRWYEEEEEEEKEEEVDEREGERVAKASGGIEAL</sequence>
<feature type="compositionally biased region" description="Acidic residues" evidence="1">
    <location>
        <begin position="369"/>
        <end position="383"/>
    </location>
</feature>
<keyword evidence="3" id="KW-1185">Reference proteome</keyword>
<feature type="region of interest" description="Disordered" evidence="1">
    <location>
        <begin position="82"/>
        <end position="106"/>
    </location>
</feature>
<evidence type="ECO:0000313" key="3">
    <source>
        <dbReference type="Proteomes" id="UP000007755"/>
    </source>
</evidence>